<dbReference type="GO" id="GO:0000150">
    <property type="term" value="F:DNA strand exchange activity"/>
    <property type="evidence" value="ECO:0007669"/>
    <property type="project" value="InterPro"/>
</dbReference>
<evidence type="ECO:0000256" key="2">
    <source>
        <dbReference type="ARBA" id="ARBA00023172"/>
    </source>
</evidence>
<dbReference type="Pfam" id="PF00239">
    <property type="entry name" value="Resolvase"/>
    <property type="match status" value="1"/>
</dbReference>
<dbReference type="EMBL" id="MLCO01000069">
    <property type="protein sequence ID" value="ONG55732.1"/>
    <property type="molecule type" value="Genomic_DNA"/>
</dbReference>
<dbReference type="InterPro" id="IPR006119">
    <property type="entry name" value="Resolv_N"/>
</dbReference>
<protein>
    <recommendedName>
        <fullName evidence="3">Resolvase/invertase-type recombinase catalytic domain-containing protein</fullName>
    </recommendedName>
</protein>
<evidence type="ECO:0000313" key="5">
    <source>
        <dbReference type="Proteomes" id="UP000188879"/>
    </source>
</evidence>
<evidence type="ECO:0000313" key="4">
    <source>
        <dbReference type="EMBL" id="ONG55732.1"/>
    </source>
</evidence>
<proteinExistence type="predicted"/>
<dbReference type="GO" id="GO:0003677">
    <property type="term" value="F:DNA binding"/>
    <property type="evidence" value="ECO:0007669"/>
    <property type="project" value="UniProtKB-KW"/>
</dbReference>
<evidence type="ECO:0000256" key="1">
    <source>
        <dbReference type="ARBA" id="ARBA00023125"/>
    </source>
</evidence>
<reference evidence="4 5" key="1">
    <citation type="submission" date="2016-10" db="EMBL/GenBank/DDBJ databases">
        <title>Draft Genome sequence of Roseomonas sp. strain M3.</title>
        <authorList>
            <person name="Subhash Y."/>
            <person name="Lee S."/>
        </authorList>
    </citation>
    <scope>NUCLEOTIDE SEQUENCE [LARGE SCALE GENOMIC DNA]</scope>
    <source>
        <strain evidence="4 5">M3</strain>
    </source>
</reference>
<evidence type="ECO:0000259" key="3">
    <source>
        <dbReference type="PROSITE" id="PS51736"/>
    </source>
</evidence>
<keyword evidence="5" id="KW-1185">Reference proteome</keyword>
<accession>A0A1V2H4W1</accession>
<dbReference type="InterPro" id="IPR038109">
    <property type="entry name" value="DNA_bind_recomb_sf"/>
</dbReference>
<keyword evidence="2" id="KW-0233">DNA recombination</keyword>
<dbReference type="SUPFAM" id="SSF53041">
    <property type="entry name" value="Resolvase-like"/>
    <property type="match status" value="1"/>
</dbReference>
<dbReference type="InterPro" id="IPR036162">
    <property type="entry name" value="Resolvase-like_N_sf"/>
</dbReference>
<sequence length="219" mass="24113">MTVYGYTRVSTQQQVAEGESLEVQQRQVRGYCMMQGLEDPEVFTEAGVSGSVPLASRPQGRVLSGLLRKGDVVVAAKLDRMFRDAADALNTIKLFKKQGISLDVIDFGGDVINNPNAKMMMQLLAVFAESERDRISERVSTTKADQRARGKYLGGKVPFGFAVDAEGLLVRDDEQQQIVAHVLDLKAQGISYRKTICSVQQKFAYSIALNTVMKICNAN</sequence>
<keyword evidence="1" id="KW-0238">DNA-binding</keyword>
<organism evidence="4 5">
    <name type="scientific">Teichococcus deserti</name>
    <dbReference type="NCBI Taxonomy" id="1817963"/>
    <lineage>
        <taxon>Bacteria</taxon>
        <taxon>Pseudomonadati</taxon>
        <taxon>Pseudomonadota</taxon>
        <taxon>Alphaproteobacteria</taxon>
        <taxon>Acetobacterales</taxon>
        <taxon>Roseomonadaceae</taxon>
        <taxon>Roseomonas</taxon>
    </lineage>
</organism>
<dbReference type="Gene3D" id="3.90.1750.20">
    <property type="entry name" value="Putative Large Serine Recombinase, Chain B, Domain 2"/>
    <property type="match status" value="1"/>
</dbReference>
<dbReference type="AlphaFoldDB" id="A0A1V2H4W1"/>
<dbReference type="PANTHER" id="PTHR30461:SF2">
    <property type="entry name" value="SERINE RECOMBINASE PINE-RELATED"/>
    <property type="match status" value="1"/>
</dbReference>
<dbReference type="PANTHER" id="PTHR30461">
    <property type="entry name" value="DNA-INVERTASE FROM LAMBDOID PROPHAGE"/>
    <property type="match status" value="1"/>
</dbReference>
<dbReference type="PROSITE" id="PS51736">
    <property type="entry name" value="RECOMBINASES_3"/>
    <property type="match status" value="1"/>
</dbReference>
<gene>
    <name evidence="4" type="ORF">BKE38_08680</name>
</gene>
<comment type="caution">
    <text evidence="4">The sequence shown here is derived from an EMBL/GenBank/DDBJ whole genome shotgun (WGS) entry which is preliminary data.</text>
</comment>
<dbReference type="SMART" id="SM00857">
    <property type="entry name" value="Resolvase"/>
    <property type="match status" value="1"/>
</dbReference>
<name>A0A1V2H4W1_9PROT</name>
<dbReference type="InterPro" id="IPR050639">
    <property type="entry name" value="SSR_resolvase"/>
</dbReference>
<dbReference type="Proteomes" id="UP000188879">
    <property type="component" value="Unassembled WGS sequence"/>
</dbReference>
<dbReference type="CDD" id="cd03768">
    <property type="entry name" value="SR_ResInv"/>
    <property type="match status" value="1"/>
</dbReference>
<feature type="domain" description="Resolvase/invertase-type recombinase catalytic" evidence="3">
    <location>
        <begin position="2"/>
        <end position="150"/>
    </location>
</feature>
<dbReference type="Gene3D" id="3.40.50.1390">
    <property type="entry name" value="Resolvase, N-terminal catalytic domain"/>
    <property type="match status" value="1"/>
</dbReference>